<evidence type="ECO:0000313" key="2">
    <source>
        <dbReference type="EMBL" id="HJB97153.1"/>
    </source>
</evidence>
<dbReference type="AlphaFoldDB" id="A0A9D2MUQ6"/>
<dbReference type="EMBL" id="DWXG01000008">
    <property type="protein sequence ID" value="HJB97153.1"/>
    <property type="molecule type" value="Genomic_DNA"/>
</dbReference>
<proteinExistence type="predicted"/>
<gene>
    <name evidence="2" type="ORF">H9710_01090</name>
</gene>
<organism evidence="2 3">
    <name type="scientific">Candidatus Acutalibacter pullicola</name>
    <dbReference type="NCBI Taxonomy" id="2838417"/>
    <lineage>
        <taxon>Bacteria</taxon>
        <taxon>Bacillati</taxon>
        <taxon>Bacillota</taxon>
        <taxon>Clostridia</taxon>
        <taxon>Eubacteriales</taxon>
        <taxon>Acutalibacteraceae</taxon>
        <taxon>Acutalibacter</taxon>
    </lineage>
</organism>
<evidence type="ECO:0000256" key="1">
    <source>
        <dbReference type="SAM" id="Phobius"/>
    </source>
</evidence>
<feature type="transmembrane region" description="Helical" evidence="1">
    <location>
        <begin position="24"/>
        <end position="45"/>
    </location>
</feature>
<keyword evidence="1" id="KW-0472">Membrane</keyword>
<dbReference type="Proteomes" id="UP000826793">
    <property type="component" value="Unassembled WGS sequence"/>
</dbReference>
<reference evidence="2" key="1">
    <citation type="journal article" date="2021" name="PeerJ">
        <title>Extensive microbial diversity within the chicken gut microbiome revealed by metagenomics and culture.</title>
        <authorList>
            <person name="Gilroy R."/>
            <person name="Ravi A."/>
            <person name="Getino M."/>
            <person name="Pursley I."/>
            <person name="Horton D.L."/>
            <person name="Alikhan N.F."/>
            <person name="Baker D."/>
            <person name="Gharbi K."/>
            <person name="Hall N."/>
            <person name="Watson M."/>
            <person name="Adriaenssens E.M."/>
            <person name="Foster-Nyarko E."/>
            <person name="Jarju S."/>
            <person name="Secka A."/>
            <person name="Antonio M."/>
            <person name="Oren A."/>
            <person name="Chaudhuri R.R."/>
            <person name="La Ragione R."/>
            <person name="Hildebrand F."/>
            <person name="Pallen M.J."/>
        </authorList>
    </citation>
    <scope>NUCLEOTIDE SEQUENCE</scope>
    <source>
        <strain evidence="2">CHK185-1770</strain>
    </source>
</reference>
<protein>
    <submittedName>
        <fullName evidence="2">Uncharacterized protein</fullName>
    </submittedName>
</protein>
<comment type="caution">
    <text evidence="2">The sequence shown here is derived from an EMBL/GenBank/DDBJ whole genome shotgun (WGS) entry which is preliminary data.</text>
</comment>
<reference evidence="2" key="2">
    <citation type="submission" date="2021-04" db="EMBL/GenBank/DDBJ databases">
        <authorList>
            <person name="Gilroy R."/>
        </authorList>
    </citation>
    <scope>NUCLEOTIDE SEQUENCE</scope>
    <source>
        <strain evidence="2">CHK185-1770</strain>
    </source>
</reference>
<sequence length="185" mass="20767">MAIKEKLQKRLDSMKVEGDWRMKLAVYGGALVMVGGILLVMFLLLGQVGTGSPEVGTVTLKNQGQEYTPLANQIYVTQQGERQESRRLVPSEVGEEAPSIVFDHSTSILFAGRSDNGDFAFTIYDQEGRVYTETTDSFLCPQEPGTYLVCEECYWGTARENIGMEYYFWIEVTEEYLASEQEGQA</sequence>
<keyword evidence="1" id="KW-1133">Transmembrane helix</keyword>
<name>A0A9D2MUQ6_9FIRM</name>
<accession>A0A9D2MUQ6</accession>
<evidence type="ECO:0000313" key="3">
    <source>
        <dbReference type="Proteomes" id="UP000826793"/>
    </source>
</evidence>
<keyword evidence="1" id="KW-0812">Transmembrane</keyword>